<dbReference type="Gene3D" id="2.160.20.10">
    <property type="entry name" value="Single-stranded right-handed beta-helix, Pectin lyase-like"/>
    <property type="match status" value="1"/>
</dbReference>
<evidence type="ECO:0000313" key="2">
    <source>
        <dbReference type="EMBL" id="KPK70447.1"/>
    </source>
</evidence>
<dbReference type="AlphaFoldDB" id="A0A0S8GBS6"/>
<dbReference type="InterPro" id="IPR039448">
    <property type="entry name" value="Beta_helix"/>
</dbReference>
<dbReference type="Proteomes" id="UP000051717">
    <property type="component" value="Unassembled WGS sequence"/>
</dbReference>
<evidence type="ECO:0000259" key="1">
    <source>
        <dbReference type="Pfam" id="PF13229"/>
    </source>
</evidence>
<name>A0A0S8GBS6_UNCT6</name>
<proteinExistence type="predicted"/>
<protein>
    <recommendedName>
        <fullName evidence="1">Right handed beta helix domain-containing protein</fullName>
    </recommendedName>
</protein>
<reference evidence="2 3" key="1">
    <citation type="journal article" date="2015" name="Microbiome">
        <title>Genomic resolution of linkages in carbon, nitrogen, and sulfur cycling among widespread estuary sediment bacteria.</title>
        <authorList>
            <person name="Baker B.J."/>
            <person name="Lazar C.S."/>
            <person name="Teske A.P."/>
            <person name="Dick G.J."/>
        </authorList>
    </citation>
    <scope>NUCLEOTIDE SEQUENCE [LARGE SCALE GENOMIC DNA]</scope>
    <source>
        <strain evidence="2">SM23_40</strain>
    </source>
</reference>
<dbReference type="InterPro" id="IPR012334">
    <property type="entry name" value="Pectin_lyas_fold"/>
</dbReference>
<feature type="domain" description="Right handed beta helix" evidence="1">
    <location>
        <begin position="66"/>
        <end position="207"/>
    </location>
</feature>
<comment type="caution">
    <text evidence="2">The sequence shown here is derived from an EMBL/GenBank/DDBJ whole genome shotgun (WGS) entry which is preliminary data.</text>
</comment>
<dbReference type="InterPro" id="IPR011050">
    <property type="entry name" value="Pectin_lyase_fold/virulence"/>
</dbReference>
<accession>A0A0S8GBS6</accession>
<dbReference type="EMBL" id="LJUI01000016">
    <property type="protein sequence ID" value="KPK70447.1"/>
    <property type="molecule type" value="Genomic_DNA"/>
</dbReference>
<evidence type="ECO:0000313" key="3">
    <source>
        <dbReference type="Proteomes" id="UP000051717"/>
    </source>
</evidence>
<organism evidence="2 3">
    <name type="scientific">candidate division TA06 bacterium SM23_40</name>
    <dbReference type="NCBI Taxonomy" id="1703774"/>
    <lineage>
        <taxon>Bacteria</taxon>
        <taxon>Bacteria division TA06</taxon>
    </lineage>
</organism>
<dbReference type="SUPFAM" id="SSF51126">
    <property type="entry name" value="Pectin lyase-like"/>
    <property type="match status" value="1"/>
</dbReference>
<gene>
    <name evidence="2" type="ORF">AMJ82_03235</name>
</gene>
<sequence>MRTLAIIAGVGMVLGLCLDLSAFVLSVPSEYPTIQAGVDAAVDGDTVVVADGMYTGDGNRDIDFWGKAIVVMSENGPEATIIDCEGHSSDPHRAFYLTRGEGPESVIKGFTITNGWFPGGGGGIRCALASSPTIVGNVIVRNVAYYGGGIACTASDPIIASNTIGGNQADEGGGIVCFYHSYPTVFNSIVWNNQAGTGSSIHVDLSSEPIVTYSNVEGGWTGLGNLDEDPMFVRVGRRDVRLLWPSPSIDAGHPDSLDPDSTRGDMGALFFDQSKELVVYVTPESKSVAAGDRWRVLYSVVNCHDEPKSCWGIVELWTPEGEPWPHNPLQGPAYTTFAANSSWQTLQRYNVPWQTPLGTWRLSASAGFPEEVWDEDTIWFTVHEPASSSGEEQIVW</sequence>
<dbReference type="Pfam" id="PF13229">
    <property type="entry name" value="Beta_helix"/>
    <property type="match status" value="1"/>
</dbReference>